<dbReference type="OrthoDB" id="5919370at2759"/>
<feature type="transmembrane region" description="Helical" evidence="1">
    <location>
        <begin position="365"/>
        <end position="392"/>
    </location>
</feature>
<evidence type="ECO:0000256" key="1">
    <source>
        <dbReference type="SAM" id="Phobius"/>
    </source>
</evidence>
<organism evidence="2 3">
    <name type="scientific">Trichinella pseudospiralis</name>
    <name type="common">Parasitic roundworm</name>
    <dbReference type="NCBI Taxonomy" id="6337"/>
    <lineage>
        <taxon>Eukaryota</taxon>
        <taxon>Metazoa</taxon>
        <taxon>Ecdysozoa</taxon>
        <taxon>Nematoda</taxon>
        <taxon>Enoplea</taxon>
        <taxon>Dorylaimia</taxon>
        <taxon>Trichinellida</taxon>
        <taxon>Trichinellidae</taxon>
        <taxon>Trichinella</taxon>
    </lineage>
</organism>
<reference evidence="2 3" key="1">
    <citation type="submission" date="2015-01" db="EMBL/GenBank/DDBJ databases">
        <title>Evolution of Trichinella species and genotypes.</title>
        <authorList>
            <person name="Korhonen P.K."/>
            <person name="Edoardo P."/>
            <person name="Giuseppe L.R."/>
            <person name="Gasser R.B."/>
        </authorList>
    </citation>
    <scope>NUCLEOTIDE SEQUENCE [LARGE SCALE GENOMIC DNA]</scope>
    <source>
        <strain evidence="2">ISS470</strain>
    </source>
</reference>
<accession>A0A0V1G228</accession>
<name>A0A0V1G228_TRIPS</name>
<keyword evidence="1" id="KW-0472">Membrane</keyword>
<dbReference type="EMBL" id="JYDT01000008">
    <property type="protein sequence ID" value="KRY92302.1"/>
    <property type="molecule type" value="Genomic_DNA"/>
</dbReference>
<keyword evidence="1" id="KW-0812">Transmembrane</keyword>
<feature type="transmembrane region" description="Helical" evidence="1">
    <location>
        <begin position="319"/>
        <end position="340"/>
    </location>
</feature>
<feature type="transmembrane region" description="Helical" evidence="1">
    <location>
        <begin position="149"/>
        <end position="167"/>
    </location>
</feature>
<dbReference type="AlphaFoldDB" id="A0A0V1G228"/>
<evidence type="ECO:0000313" key="2">
    <source>
        <dbReference type="EMBL" id="KRY92302.1"/>
    </source>
</evidence>
<keyword evidence="3" id="KW-1185">Reference proteome</keyword>
<feature type="transmembrane region" description="Helical" evidence="1">
    <location>
        <begin position="200"/>
        <end position="221"/>
    </location>
</feature>
<evidence type="ECO:0000313" key="3">
    <source>
        <dbReference type="Proteomes" id="UP000054995"/>
    </source>
</evidence>
<comment type="caution">
    <text evidence="2">The sequence shown here is derived from an EMBL/GenBank/DDBJ whole genome shotgun (WGS) entry which is preliminary data.</text>
</comment>
<dbReference type="Proteomes" id="UP000054995">
    <property type="component" value="Unassembled WGS sequence"/>
</dbReference>
<feature type="transmembrane region" description="Helical" evidence="1">
    <location>
        <begin position="233"/>
        <end position="255"/>
    </location>
</feature>
<keyword evidence="1" id="KW-1133">Transmembrane helix</keyword>
<sequence length="434" mass="49405">MICTPVNVCKSTESVIIFCKKQSIIYSLSQISKHSLCSHSVLLPTFLNELTQRKRYVRTCSNVYTGNLSDRNFKIGKCITGNAFCKIYSTEAKVGISIKVVESQITWEKMRHSFTSIFLTNQLQKESLIKEYQQYISCRGFSYRQNKQLRLYLIDLLINLMLLSYSLQTFLKMANTSFNISDLVNQNGETVPLHSEHDKLIDYTIMCLAVLAVIVNSSLLFSMCKNNTIKNRIFIAAYAIGTGTTGLAFVIGYYYRIINHDVRFHTTSLRICMTKTPHISLYVVGDTLMAISILCMSVERLLSVHLAMHFRHLNSKIHLLLIVTTFLWPTIQLLAVWFSIADPEHWNSKVPAVCFLRTTVPKRTYAVHNFISCISGAVSVVFLITAVLCLHYRKAEIASVRSVQCKMLLIIVEAFPLASSKHKCDQYSCYTTIN</sequence>
<feature type="transmembrane region" description="Helical" evidence="1">
    <location>
        <begin position="279"/>
        <end position="298"/>
    </location>
</feature>
<dbReference type="Gene3D" id="1.20.1070.10">
    <property type="entry name" value="Rhodopsin 7-helix transmembrane proteins"/>
    <property type="match status" value="1"/>
</dbReference>
<proteinExistence type="predicted"/>
<protein>
    <submittedName>
        <fullName evidence="2">Uncharacterized protein</fullName>
    </submittedName>
</protein>
<gene>
    <name evidence="2" type="ORF">T4D_8986</name>
</gene>